<dbReference type="InterPro" id="IPR002765">
    <property type="entry name" value="UPF0145_YbjQ-like"/>
</dbReference>
<dbReference type="SUPFAM" id="SSF117782">
    <property type="entry name" value="YbjQ-like"/>
    <property type="match status" value="1"/>
</dbReference>
<comment type="similarity">
    <text evidence="1">Belongs to the UPF0145 family.</text>
</comment>
<comment type="caution">
    <text evidence="2">The sequence shown here is derived from an EMBL/GenBank/DDBJ whole genome shotgun (WGS) entry which is preliminary data.</text>
</comment>
<keyword evidence="3" id="KW-1185">Reference proteome</keyword>
<organism evidence="2 3">
    <name type="scientific">Rhodovibrio sodomensis</name>
    <dbReference type="NCBI Taxonomy" id="1088"/>
    <lineage>
        <taxon>Bacteria</taxon>
        <taxon>Pseudomonadati</taxon>
        <taxon>Pseudomonadota</taxon>
        <taxon>Alphaproteobacteria</taxon>
        <taxon>Rhodospirillales</taxon>
        <taxon>Rhodovibrionaceae</taxon>
        <taxon>Rhodovibrio</taxon>
    </lineage>
</organism>
<dbReference type="PANTHER" id="PTHR34068">
    <property type="entry name" value="UPF0145 PROTEIN YBJQ"/>
    <property type="match status" value="1"/>
</dbReference>
<dbReference type="Gene3D" id="3.30.110.70">
    <property type="entry name" value="Hypothetical protein apc22750. Chain B"/>
    <property type="match status" value="1"/>
</dbReference>
<protein>
    <submittedName>
        <fullName evidence="2">Uncharacterized protein</fullName>
    </submittedName>
</protein>
<name>A0ABS1DG98_9PROT</name>
<reference evidence="2 3" key="1">
    <citation type="journal article" date="2020" name="Microorganisms">
        <title>Osmotic Adaptation and Compatible Solute Biosynthesis of Phototrophic Bacteria as Revealed from Genome Analyses.</title>
        <authorList>
            <person name="Imhoff J.F."/>
            <person name="Rahn T."/>
            <person name="Kunzel S."/>
            <person name="Keller A."/>
            <person name="Neulinger S.C."/>
        </authorList>
    </citation>
    <scope>NUCLEOTIDE SEQUENCE [LARGE SCALE GENOMIC DNA]</scope>
    <source>
        <strain evidence="2 3">DSM 9895</strain>
    </source>
</reference>
<dbReference type="Proteomes" id="UP001296873">
    <property type="component" value="Unassembled WGS sequence"/>
</dbReference>
<proteinExistence type="inferred from homology"/>
<dbReference type="InterPro" id="IPR035439">
    <property type="entry name" value="UPF0145_dom_sf"/>
</dbReference>
<dbReference type="EMBL" id="NRRL01000036">
    <property type="protein sequence ID" value="MBK1669011.1"/>
    <property type="molecule type" value="Genomic_DNA"/>
</dbReference>
<evidence type="ECO:0000256" key="1">
    <source>
        <dbReference type="ARBA" id="ARBA00010751"/>
    </source>
</evidence>
<dbReference type="Pfam" id="PF01906">
    <property type="entry name" value="YbjQ_1"/>
    <property type="match status" value="1"/>
</dbReference>
<evidence type="ECO:0000313" key="3">
    <source>
        <dbReference type="Proteomes" id="UP001296873"/>
    </source>
</evidence>
<sequence>MPEIEEGFVPITPRDTVVGYEIVEEFGLIQASGVTGRGVGKEFFANIWDKLGGNNRSWENSFEQVMNRAYDNASKKVLENTDGGNAIVNARFDFGSTQRDMPYCVLTGQAVRVEKRE</sequence>
<gene>
    <name evidence="2" type="ORF">CKO28_13315</name>
</gene>
<accession>A0ABS1DG98</accession>
<evidence type="ECO:0000313" key="2">
    <source>
        <dbReference type="EMBL" id="MBK1669011.1"/>
    </source>
</evidence>
<dbReference type="RefSeq" id="WP_200341336.1">
    <property type="nucleotide sequence ID" value="NZ_NRRL01000036.1"/>
</dbReference>